<dbReference type="EnsemblPlants" id="KQK14355">
    <property type="protein sequence ID" value="KQK14355"/>
    <property type="gene ID" value="BRADI_1g15665v3"/>
</dbReference>
<reference evidence="2 3" key="1">
    <citation type="journal article" date="2010" name="Nature">
        <title>Genome sequencing and analysis of the model grass Brachypodium distachyon.</title>
        <authorList>
            <consortium name="International Brachypodium Initiative"/>
        </authorList>
    </citation>
    <scope>NUCLEOTIDE SEQUENCE [LARGE SCALE GENOMIC DNA]</scope>
    <source>
        <strain evidence="2 3">Bd21</strain>
    </source>
</reference>
<dbReference type="InParanoid" id="A0A0Q3J8Z9"/>
<dbReference type="Gramene" id="KQK14355">
    <property type="protein sequence ID" value="KQK14355"/>
    <property type="gene ID" value="BRADI_1g15665v3"/>
</dbReference>
<evidence type="ECO:0000256" key="1">
    <source>
        <dbReference type="SAM" id="MobiDB-lite"/>
    </source>
</evidence>
<reference evidence="2" key="2">
    <citation type="submission" date="2017-06" db="EMBL/GenBank/DDBJ databases">
        <title>WGS assembly of Brachypodium distachyon.</title>
        <authorList>
            <consortium name="The International Brachypodium Initiative"/>
            <person name="Lucas S."/>
            <person name="Harmon-Smith M."/>
            <person name="Lail K."/>
            <person name="Tice H."/>
            <person name="Grimwood J."/>
            <person name="Bruce D."/>
            <person name="Barry K."/>
            <person name="Shu S."/>
            <person name="Lindquist E."/>
            <person name="Wang M."/>
            <person name="Pitluck S."/>
            <person name="Vogel J.P."/>
            <person name="Garvin D.F."/>
            <person name="Mockler T.C."/>
            <person name="Schmutz J."/>
            <person name="Rokhsar D."/>
            <person name="Bevan M.W."/>
        </authorList>
    </citation>
    <scope>NUCLEOTIDE SEQUENCE</scope>
    <source>
        <strain evidence="2">Bd21</strain>
    </source>
</reference>
<reference evidence="3" key="3">
    <citation type="submission" date="2018-08" db="UniProtKB">
        <authorList>
            <consortium name="EnsemblPlants"/>
        </authorList>
    </citation>
    <scope>IDENTIFICATION</scope>
    <source>
        <strain evidence="3">cv. Bd21</strain>
    </source>
</reference>
<feature type="compositionally biased region" description="Basic residues" evidence="1">
    <location>
        <begin position="79"/>
        <end position="99"/>
    </location>
</feature>
<sequence>MPNFAATFPRSSLTCTRRFLGQIDDDPKQPPPPPCSRGPRTHIRRLRGAEPWEQRVSPSRSAPDTPFPEARGPPERLSRHLQSRHRCRKPRRKHPSRRS</sequence>
<dbReference type="EMBL" id="CM000880">
    <property type="protein sequence ID" value="KQK14355.2"/>
    <property type="molecule type" value="Genomic_DNA"/>
</dbReference>
<name>A0A0Q3J8Z9_BRADI</name>
<organism evidence="2">
    <name type="scientific">Brachypodium distachyon</name>
    <name type="common">Purple false brome</name>
    <name type="synonym">Trachynia distachya</name>
    <dbReference type="NCBI Taxonomy" id="15368"/>
    <lineage>
        <taxon>Eukaryota</taxon>
        <taxon>Viridiplantae</taxon>
        <taxon>Streptophyta</taxon>
        <taxon>Embryophyta</taxon>
        <taxon>Tracheophyta</taxon>
        <taxon>Spermatophyta</taxon>
        <taxon>Magnoliopsida</taxon>
        <taxon>Liliopsida</taxon>
        <taxon>Poales</taxon>
        <taxon>Poaceae</taxon>
        <taxon>BOP clade</taxon>
        <taxon>Pooideae</taxon>
        <taxon>Stipodae</taxon>
        <taxon>Brachypodieae</taxon>
        <taxon>Brachypodium</taxon>
    </lineage>
</organism>
<proteinExistence type="predicted"/>
<feature type="region of interest" description="Disordered" evidence="1">
    <location>
        <begin position="19"/>
        <end position="99"/>
    </location>
</feature>
<dbReference type="AlphaFoldDB" id="A0A0Q3J8Z9"/>
<evidence type="ECO:0000313" key="2">
    <source>
        <dbReference type="EMBL" id="KQK14355.2"/>
    </source>
</evidence>
<accession>A0A0Q3J8Z9</accession>
<dbReference type="Proteomes" id="UP000008810">
    <property type="component" value="Chromosome 1"/>
</dbReference>
<evidence type="ECO:0000313" key="3">
    <source>
        <dbReference type="EnsemblPlants" id="KQK14355"/>
    </source>
</evidence>
<gene>
    <name evidence="2" type="ORF">BRADI_1g15665v3</name>
</gene>
<keyword evidence="4" id="KW-1185">Reference proteome</keyword>
<evidence type="ECO:0000313" key="4">
    <source>
        <dbReference type="Proteomes" id="UP000008810"/>
    </source>
</evidence>
<protein>
    <submittedName>
        <fullName evidence="2 3">Uncharacterized protein</fullName>
    </submittedName>
</protein>